<evidence type="ECO:0000313" key="2">
    <source>
        <dbReference type="EMBL" id="RUS81222.1"/>
    </source>
</evidence>
<feature type="region of interest" description="Disordered" evidence="1">
    <location>
        <begin position="234"/>
        <end position="264"/>
    </location>
</feature>
<dbReference type="OrthoDB" id="5422613at2759"/>
<evidence type="ECO:0000313" key="3">
    <source>
        <dbReference type="Proteomes" id="UP000271974"/>
    </source>
</evidence>
<keyword evidence="3" id="KW-1185">Reference proteome</keyword>
<gene>
    <name evidence="2" type="ORF">EGW08_011016</name>
</gene>
<feature type="region of interest" description="Disordered" evidence="1">
    <location>
        <begin position="156"/>
        <end position="205"/>
    </location>
</feature>
<dbReference type="AlphaFoldDB" id="A0A3S1C2N8"/>
<reference evidence="2 3" key="1">
    <citation type="submission" date="2019-01" db="EMBL/GenBank/DDBJ databases">
        <title>A draft genome assembly of the solar-powered sea slug Elysia chlorotica.</title>
        <authorList>
            <person name="Cai H."/>
            <person name="Li Q."/>
            <person name="Fang X."/>
            <person name="Li J."/>
            <person name="Curtis N.E."/>
            <person name="Altenburger A."/>
            <person name="Shibata T."/>
            <person name="Feng M."/>
            <person name="Maeda T."/>
            <person name="Schwartz J.A."/>
            <person name="Shigenobu S."/>
            <person name="Lundholm N."/>
            <person name="Nishiyama T."/>
            <person name="Yang H."/>
            <person name="Hasebe M."/>
            <person name="Li S."/>
            <person name="Pierce S.K."/>
            <person name="Wang J."/>
        </authorList>
    </citation>
    <scope>NUCLEOTIDE SEQUENCE [LARGE SCALE GENOMIC DNA]</scope>
    <source>
        <strain evidence="2">EC2010</strain>
        <tissue evidence="2">Whole organism of an adult</tissue>
    </source>
</reference>
<dbReference type="EMBL" id="RQTK01000349">
    <property type="protein sequence ID" value="RUS81222.1"/>
    <property type="molecule type" value="Genomic_DNA"/>
</dbReference>
<feature type="region of interest" description="Disordered" evidence="1">
    <location>
        <begin position="1"/>
        <end position="103"/>
    </location>
</feature>
<accession>A0A3S1C2N8</accession>
<feature type="compositionally biased region" description="Polar residues" evidence="1">
    <location>
        <begin position="184"/>
        <end position="196"/>
    </location>
</feature>
<sequence length="334" mass="36408">ALLAETESSRASVSGASASSCGRKSARRREERPRLWAEASFEVNGSPPPGNNHSSSSNNNSMHYNSNSNNSNKHNPTINGKKSKARNCSPEMTKTPRSGPMSVIRRPADFCHVTSRGHERRAASETLPFTLEHEKSSLLSGRAFPLTPNADNAALQATPRQRPERVSPAVGANITTSKREANNHCKNSTGKSSPGNANGDLPATSLDKLHTAGVTDKGHHSSFYSNVTTATKQPLSTQQCNQHVHKQTDGFAENRKPKPRSKMTRAGGVVSKCLRCQKLFNSVDNHKLACCYHPKEKARFEHYDGSGRLVAVRHAWQCCKQDQDADGCCFGQHV</sequence>
<evidence type="ECO:0000256" key="1">
    <source>
        <dbReference type="SAM" id="MobiDB-lite"/>
    </source>
</evidence>
<name>A0A3S1C2N8_ELYCH</name>
<feature type="compositionally biased region" description="Basic and acidic residues" evidence="1">
    <location>
        <begin position="246"/>
        <end position="256"/>
    </location>
</feature>
<feature type="compositionally biased region" description="Low complexity" evidence="1">
    <location>
        <begin position="9"/>
        <end position="20"/>
    </location>
</feature>
<dbReference type="Proteomes" id="UP000271974">
    <property type="component" value="Unassembled WGS sequence"/>
</dbReference>
<feature type="non-terminal residue" evidence="2">
    <location>
        <position position="1"/>
    </location>
</feature>
<organism evidence="2 3">
    <name type="scientific">Elysia chlorotica</name>
    <name type="common">Eastern emerald elysia</name>
    <name type="synonym">Sea slug</name>
    <dbReference type="NCBI Taxonomy" id="188477"/>
    <lineage>
        <taxon>Eukaryota</taxon>
        <taxon>Metazoa</taxon>
        <taxon>Spiralia</taxon>
        <taxon>Lophotrochozoa</taxon>
        <taxon>Mollusca</taxon>
        <taxon>Gastropoda</taxon>
        <taxon>Heterobranchia</taxon>
        <taxon>Euthyneura</taxon>
        <taxon>Panpulmonata</taxon>
        <taxon>Sacoglossa</taxon>
        <taxon>Placobranchoidea</taxon>
        <taxon>Plakobranchidae</taxon>
        <taxon>Elysia</taxon>
    </lineage>
</organism>
<protein>
    <submittedName>
        <fullName evidence="2">Uncharacterized protein</fullName>
    </submittedName>
</protein>
<proteinExistence type="predicted"/>
<comment type="caution">
    <text evidence="2">The sequence shown here is derived from an EMBL/GenBank/DDBJ whole genome shotgun (WGS) entry which is preliminary data.</text>
</comment>
<feature type="compositionally biased region" description="Low complexity" evidence="1">
    <location>
        <begin position="51"/>
        <end position="76"/>
    </location>
</feature>